<dbReference type="PRINTS" id="PR00260">
    <property type="entry name" value="CHEMTRNSDUCR"/>
</dbReference>
<keyword evidence="7" id="KW-1133">Transmembrane helix</keyword>
<dbReference type="Gene3D" id="1.10.287.950">
    <property type="entry name" value="Methyl-accepting chemotaxis protein"/>
    <property type="match status" value="1"/>
</dbReference>
<dbReference type="Pfam" id="PF12729">
    <property type="entry name" value="4HB_MCP_1"/>
    <property type="match status" value="1"/>
</dbReference>
<feature type="transmembrane region" description="Helical" evidence="7">
    <location>
        <begin position="326"/>
        <end position="347"/>
    </location>
</feature>
<dbReference type="InterPro" id="IPR004090">
    <property type="entry name" value="Chemotax_Me-accpt_rcpt"/>
</dbReference>
<dbReference type="GO" id="GO:0005886">
    <property type="term" value="C:plasma membrane"/>
    <property type="evidence" value="ECO:0007669"/>
    <property type="project" value="TreeGrafter"/>
</dbReference>
<dbReference type="FunFam" id="1.10.287.950:FF:000001">
    <property type="entry name" value="Methyl-accepting chemotaxis sensory transducer"/>
    <property type="match status" value="1"/>
</dbReference>
<dbReference type="InterPro" id="IPR024478">
    <property type="entry name" value="HlyB_4HB_MCP"/>
</dbReference>
<organism evidence="10 11">
    <name type="scientific">Methylobacterium symbioticum</name>
    <dbReference type="NCBI Taxonomy" id="2584084"/>
    <lineage>
        <taxon>Bacteria</taxon>
        <taxon>Pseudomonadati</taxon>
        <taxon>Pseudomonadota</taxon>
        <taxon>Alphaproteobacteria</taxon>
        <taxon>Hyphomicrobiales</taxon>
        <taxon>Methylobacteriaceae</taxon>
        <taxon>Methylobacterium</taxon>
    </lineage>
</organism>
<keyword evidence="4" id="KW-0807">Transducer</keyword>
<dbReference type="CDD" id="cd06225">
    <property type="entry name" value="HAMP"/>
    <property type="match status" value="1"/>
</dbReference>
<dbReference type="PANTHER" id="PTHR43531:SF11">
    <property type="entry name" value="METHYL-ACCEPTING CHEMOTAXIS PROTEIN 3"/>
    <property type="match status" value="1"/>
</dbReference>
<dbReference type="SMART" id="SM00283">
    <property type="entry name" value="MA"/>
    <property type="match status" value="1"/>
</dbReference>
<comment type="similarity">
    <text evidence="3">Belongs to the methyl-accepting chemotaxis (MCP) protein family.</text>
</comment>
<evidence type="ECO:0000313" key="11">
    <source>
        <dbReference type="Proteomes" id="UP000410984"/>
    </source>
</evidence>
<dbReference type="SUPFAM" id="SSF58104">
    <property type="entry name" value="Methyl-accepting chemotaxis protein (MCP) signaling domain"/>
    <property type="match status" value="1"/>
</dbReference>
<feature type="domain" description="HAMP" evidence="9">
    <location>
        <begin position="347"/>
        <end position="399"/>
    </location>
</feature>
<dbReference type="AlphaFoldDB" id="A0A509EJS6"/>
<feature type="domain" description="Methyl-accepting transducer" evidence="8">
    <location>
        <begin position="404"/>
        <end position="619"/>
    </location>
</feature>
<dbReference type="PROSITE" id="PS50885">
    <property type="entry name" value="HAMP"/>
    <property type="match status" value="1"/>
</dbReference>
<accession>A0A509EJS6</accession>
<reference evidence="10 11" key="1">
    <citation type="submission" date="2019-06" db="EMBL/GenBank/DDBJ databases">
        <authorList>
            <person name="Rodrigo-Torres L."/>
            <person name="Arahal R. D."/>
            <person name="Lucena T."/>
        </authorList>
    </citation>
    <scope>NUCLEOTIDE SEQUENCE [LARGE SCALE GENOMIC DNA]</scope>
    <source>
        <strain evidence="10 11">SB0023/3</strain>
    </source>
</reference>
<dbReference type="Pfam" id="PF00015">
    <property type="entry name" value="MCPsignal"/>
    <property type="match status" value="1"/>
</dbReference>
<keyword evidence="2" id="KW-0145">Chemotaxis</keyword>
<protein>
    <submittedName>
        <fullName evidence="10">Methyl-accepting chemotaxis protein III</fullName>
    </submittedName>
</protein>
<evidence type="ECO:0000259" key="9">
    <source>
        <dbReference type="PROSITE" id="PS50885"/>
    </source>
</evidence>
<dbReference type="GO" id="GO:0006935">
    <property type="term" value="P:chemotaxis"/>
    <property type="evidence" value="ECO:0007669"/>
    <property type="project" value="UniProtKB-KW"/>
</dbReference>
<evidence type="ECO:0000256" key="3">
    <source>
        <dbReference type="ARBA" id="ARBA00029447"/>
    </source>
</evidence>
<proteinExistence type="inferred from homology"/>
<dbReference type="EMBL" id="CABFPH010000079">
    <property type="protein sequence ID" value="VUD73635.1"/>
    <property type="molecule type" value="Genomic_DNA"/>
</dbReference>
<keyword evidence="7" id="KW-0812">Transmembrane</keyword>
<evidence type="ECO:0000256" key="7">
    <source>
        <dbReference type="SAM" id="Phobius"/>
    </source>
</evidence>
<evidence type="ECO:0000256" key="4">
    <source>
        <dbReference type="PROSITE-ProRule" id="PRU00284"/>
    </source>
</evidence>
<evidence type="ECO:0000256" key="2">
    <source>
        <dbReference type="ARBA" id="ARBA00022500"/>
    </source>
</evidence>
<feature type="compositionally biased region" description="Low complexity" evidence="6">
    <location>
        <begin position="412"/>
        <end position="445"/>
    </location>
</feature>
<dbReference type="Proteomes" id="UP000410984">
    <property type="component" value="Unassembled WGS sequence"/>
</dbReference>
<dbReference type="InterPro" id="IPR004089">
    <property type="entry name" value="MCPsignal_dom"/>
</dbReference>
<evidence type="ECO:0000256" key="6">
    <source>
        <dbReference type="SAM" id="MobiDB-lite"/>
    </source>
</evidence>
<evidence type="ECO:0000259" key="8">
    <source>
        <dbReference type="PROSITE" id="PS50111"/>
    </source>
</evidence>
<keyword evidence="7" id="KW-0472">Membrane</keyword>
<evidence type="ECO:0000256" key="5">
    <source>
        <dbReference type="SAM" id="Coils"/>
    </source>
</evidence>
<dbReference type="InterPro" id="IPR051310">
    <property type="entry name" value="MCP_chemotaxis"/>
</dbReference>
<gene>
    <name evidence="10" type="primary">trg_2</name>
    <name evidence="10" type="ORF">MET9862_04254</name>
</gene>
<name>A0A509EJS6_9HYPH</name>
<feature type="transmembrane region" description="Helical" evidence="7">
    <location>
        <begin position="21"/>
        <end position="42"/>
    </location>
</feature>
<evidence type="ECO:0000313" key="10">
    <source>
        <dbReference type="EMBL" id="VUD73635.1"/>
    </source>
</evidence>
<comment type="subcellular location">
    <subcellularLocation>
        <location evidence="1">Membrane</location>
    </subcellularLocation>
</comment>
<dbReference type="SMART" id="SM00304">
    <property type="entry name" value="HAMP"/>
    <property type="match status" value="1"/>
</dbReference>
<feature type="region of interest" description="Disordered" evidence="6">
    <location>
        <begin position="412"/>
        <end position="452"/>
    </location>
</feature>
<dbReference type="GO" id="GO:0007165">
    <property type="term" value="P:signal transduction"/>
    <property type="evidence" value="ECO:0007669"/>
    <property type="project" value="UniProtKB-KW"/>
</dbReference>
<dbReference type="GO" id="GO:0004888">
    <property type="term" value="F:transmembrane signaling receptor activity"/>
    <property type="evidence" value="ECO:0007669"/>
    <property type="project" value="InterPro"/>
</dbReference>
<keyword evidence="11" id="KW-1185">Reference proteome</keyword>
<keyword evidence="5" id="KW-0175">Coiled coil</keyword>
<evidence type="ECO:0000256" key="1">
    <source>
        <dbReference type="ARBA" id="ARBA00004370"/>
    </source>
</evidence>
<dbReference type="InterPro" id="IPR003660">
    <property type="entry name" value="HAMP_dom"/>
</dbReference>
<sequence length="700" mass="74341">MTSDWQILISFGGNMRFTIKAKLGIAFGLILLLLGGAGYFAIASLSASNDRMQAFAARPFAQVQRVLRFEAMAFDAARMFARTMLEPTRSAREKLFGDFKANDAKFQATLKEYTDLMPPEERTRIQSLRDNWAKLVDSETKGLELAIQNGNNSAIGIATGEQLMAFTAAIARLDDLQARSDLSTQDRRLVEAIALKMYRLRGDLYRGIVINDDTLLTKLNADFGEVRKALERDLVNVAEAGRAGGFAEGANSLAAAMRTWWSLAEKVFAISAAKADAKALSYYIGPFTDARRAVLEDVAQLRSYEESVAQGFVRDTQVAYESTRTVMIAVVVGAVILGTLMALWMALSISRGLSKAVSVAQSVAAGDLTQEIVVKGRDEVADLLRAIQTMTVKLRDVVGQVLQAAGNVSSGSQELSSSAEQLSQGSTEQAASTEEASASMEEMAANVKQNAENAGQTEAIARQSALDAEASGAAVGRAVEAMQTIAQKITIVQEIARQTDLLALNAAVEAARAGEHGRGFAVVASEVRKLAERSQAAAAEIGTLSTDTVKAAQAAGDMLGRLVPDIKKTAALVEEISAACREQDIGSGQINQAIQQLDKVTQQNASASEQVSATSEELATQAERLQATIAYFRIDAADAASAGVDQAVTRLRATAARMAAPAPVRSPAVRAKPARAAAGGGFALDLGEGDARDAEFTRVA</sequence>
<dbReference type="PANTHER" id="PTHR43531">
    <property type="entry name" value="PROTEIN ICFG"/>
    <property type="match status" value="1"/>
</dbReference>
<feature type="coiled-coil region" evidence="5">
    <location>
        <begin position="590"/>
        <end position="617"/>
    </location>
</feature>
<dbReference type="PROSITE" id="PS50111">
    <property type="entry name" value="CHEMOTAXIS_TRANSDUC_2"/>
    <property type="match status" value="1"/>
</dbReference>
<dbReference type="Pfam" id="PF00672">
    <property type="entry name" value="HAMP"/>
    <property type="match status" value="1"/>
</dbReference>